<dbReference type="GO" id="GO:0008417">
    <property type="term" value="F:fucosyltransferase activity"/>
    <property type="evidence" value="ECO:0007669"/>
    <property type="project" value="InterPro"/>
</dbReference>
<evidence type="ECO:0000259" key="8">
    <source>
        <dbReference type="Pfam" id="PF00852"/>
    </source>
</evidence>
<keyword evidence="5 7" id="KW-0808">Transferase</keyword>
<accession>A0AAE0ZGT0</accession>
<keyword evidence="10" id="KW-1185">Reference proteome</keyword>
<dbReference type="EMBL" id="JAWDGP010003969">
    <property type="protein sequence ID" value="KAK3769114.1"/>
    <property type="molecule type" value="Genomic_DNA"/>
</dbReference>
<name>A0AAE0ZGT0_9GAST</name>
<protein>
    <recommendedName>
        <fullName evidence="7">Fucosyltransferase</fullName>
        <ecNumber evidence="7">2.4.1.-</ecNumber>
    </recommendedName>
</protein>
<dbReference type="InterPro" id="IPR038577">
    <property type="entry name" value="GT10-like_C_sf"/>
</dbReference>
<keyword evidence="4 7" id="KW-0328">Glycosyltransferase</keyword>
<keyword evidence="6 7" id="KW-0333">Golgi apparatus</keyword>
<dbReference type="PANTHER" id="PTHR48438">
    <property type="entry name" value="ALPHA-(1,3)-FUCOSYLTRANSFERASE C-RELATED"/>
    <property type="match status" value="1"/>
</dbReference>
<evidence type="ECO:0000256" key="6">
    <source>
        <dbReference type="ARBA" id="ARBA00023034"/>
    </source>
</evidence>
<proteinExistence type="inferred from homology"/>
<organism evidence="9 10">
    <name type="scientific">Elysia crispata</name>
    <name type="common">lettuce slug</name>
    <dbReference type="NCBI Taxonomy" id="231223"/>
    <lineage>
        <taxon>Eukaryota</taxon>
        <taxon>Metazoa</taxon>
        <taxon>Spiralia</taxon>
        <taxon>Lophotrochozoa</taxon>
        <taxon>Mollusca</taxon>
        <taxon>Gastropoda</taxon>
        <taxon>Heterobranchia</taxon>
        <taxon>Euthyneura</taxon>
        <taxon>Panpulmonata</taxon>
        <taxon>Sacoglossa</taxon>
        <taxon>Placobranchoidea</taxon>
        <taxon>Plakobranchidae</taxon>
        <taxon>Elysia</taxon>
    </lineage>
</organism>
<evidence type="ECO:0000256" key="1">
    <source>
        <dbReference type="ARBA" id="ARBA00004323"/>
    </source>
</evidence>
<comment type="similarity">
    <text evidence="3 7">Belongs to the glycosyltransferase 10 family.</text>
</comment>
<dbReference type="Proteomes" id="UP001283361">
    <property type="component" value="Unassembled WGS sequence"/>
</dbReference>
<comment type="caution">
    <text evidence="9">The sequence shown here is derived from an EMBL/GenBank/DDBJ whole genome shotgun (WGS) entry which is preliminary data.</text>
</comment>
<comment type="pathway">
    <text evidence="2">Protein modification; protein glycosylation.</text>
</comment>
<dbReference type="InterPro" id="IPR055270">
    <property type="entry name" value="Glyco_tran_10_C"/>
</dbReference>
<dbReference type="InterPro" id="IPR001503">
    <property type="entry name" value="Glyco_trans_10"/>
</dbReference>
<dbReference type="GO" id="GO:0032580">
    <property type="term" value="C:Golgi cisterna membrane"/>
    <property type="evidence" value="ECO:0007669"/>
    <property type="project" value="UniProtKB-SubCell"/>
</dbReference>
<evidence type="ECO:0000256" key="3">
    <source>
        <dbReference type="ARBA" id="ARBA00008919"/>
    </source>
</evidence>
<evidence type="ECO:0000313" key="10">
    <source>
        <dbReference type="Proteomes" id="UP001283361"/>
    </source>
</evidence>
<keyword evidence="7" id="KW-0472">Membrane</keyword>
<feature type="domain" description="Fucosyltransferase C-terminal" evidence="8">
    <location>
        <begin position="277"/>
        <end position="457"/>
    </location>
</feature>
<dbReference type="AlphaFoldDB" id="A0AAE0ZGT0"/>
<dbReference type="Gene3D" id="3.40.50.11660">
    <property type="entry name" value="Glycosyl transferase family 10, C-terminal domain"/>
    <property type="match status" value="1"/>
</dbReference>
<dbReference type="GO" id="GO:0000139">
    <property type="term" value="C:Golgi membrane"/>
    <property type="evidence" value="ECO:0007669"/>
    <property type="project" value="UniProtKB-SubCell"/>
</dbReference>
<dbReference type="PANTHER" id="PTHR48438:SF1">
    <property type="entry name" value="ALPHA-(1,3)-FUCOSYLTRANSFERASE C-RELATED"/>
    <property type="match status" value="1"/>
</dbReference>
<reference evidence="9" key="1">
    <citation type="journal article" date="2023" name="G3 (Bethesda)">
        <title>A reference genome for the long-term kleptoplast-retaining sea slug Elysia crispata morphotype clarki.</title>
        <authorList>
            <person name="Eastman K.E."/>
            <person name="Pendleton A.L."/>
            <person name="Shaikh M.A."/>
            <person name="Suttiyut T."/>
            <person name="Ogas R."/>
            <person name="Tomko P."/>
            <person name="Gavelis G."/>
            <person name="Widhalm J.R."/>
            <person name="Wisecaver J.H."/>
        </authorList>
    </citation>
    <scope>NUCLEOTIDE SEQUENCE</scope>
    <source>
        <strain evidence="9">ECLA1</strain>
    </source>
</reference>
<sequence>MLCPLGSRTNIQSIDPSIKRLINHWINKDTVIVVLTGYNAQDIKVSRHTIKIETKIVVSLNRSRHESGRSASVSFLILWAREAEDSGETPRSSVTDFVFAAGDLLFNYCRPKGRTLTCVMDITYGLTPYSSIIGLIDATSGTSQDKKQVNQKGLQRPMFKKMMYVNPRPEVKSEHTFNKCNYSACVMTTSVEEADVLFFNAARMEGVVLPTRRANQIWVMYSREPPDLPRFDHLKRDDLLNQVNFSRMILGDSTWQNKYGNLHKRPVPKKDYKKIFRQKKYEAAWFVSQCNRPSRRMEYVRRMARWVDVHIYGQCGNYTCGQKGYSMGNQKAECLKLLTKNYKFYLSFENTFCRDYVSEKFFNIFEDVDTVPVARGGADYKRLFPSGVFVDSSDFKSPESLGKYLHALARDEKKYVEILQEKNKYTWSGYHPNFACDLCQIAHTGSPRHVYKDFYSWVRAPGNCWEPRDLD</sequence>
<dbReference type="SUPFAM" id="SSF53756">
    <property type="entry name" value="UDP-Glycosyltransferase/glycogen phosphorylase"/>
    <property type="match status" value="1"/>
</dbReference>
<gene>
    <name evidence="9" type="ORF">RRG08_051574</name>
</gene>
<evidence type="ECO:0000256" key="4">
    <source>
        <dbReference type="ARBA" id="ARBA00022676"/>
    </source>
</evidence>
<evidence type="ECO:0000256" key="2">
    <source>
        <dbReference type="ARBA" id="ARBA00004922"/>
    </source>
</evidence>
<keyword evidence="7" id="KW-0812">Transmembrane</keyword>
<comment type="subcellular location">
    <subcellularLocation>
        <location evidence="1">Golgi apparatus membrane</location>
        <topology evidence="1">Single-pass type II membrane protein</topology>
    </subcellularLocation>
    <subcellularLocation>
        <location evidence="7">Golgi apparatus</location>
        <location evidence="7">Golgi stack membrane</location>
        <topology evidence="7">Single-pass type II membrane protein</topology>
    </subcellularLocation>
</comment>
<evidence type="ECO:0000256" key="7">
    <source>
        <dbReference type="RuleBase" id="RU003832"/>
    </source>
</evidence>
<evidence type="ECO:0000256" key="5">
    <source>
        <dbReference type="ARBA" id="ARBA00022679"/>
    </source>
</evidence>
<evidence type="ECO:0000313" key="9">
    <source>
        <dbReference type="EMBL" id="KAK3769114.1"/>
    </source>
</evidence>
<dbReference type="Pfam" id="PF00852">
    <property type="entry name" value="Glyco_transf_10"/>
    <property type="match status" value="1"/>
</dbReference>
<dbReference type="EC" id="2.4.1.-" evidence="7"/>